<dbReference type="CDD" id="cd14728">
    <property type="entry name" value="Ere-like"/>
    <property type="match status" value="1"/>
</dbReference>
<dbReference type="PANTHER" id="PTHR31299:SF0">
    <property type="entry name" value="ESTERASE, PUTATIVE (AFU_ORTHOLOGUE AFUA_1G05850)-RELATED"/>
    <property type="match status" value="1"/>
</dbReference>
<gene>
    <name evidence="1" type="ORF">BRM3_07235</name>
</gene>
<proteinExistence type="predicted"/>
<dbReference type="Pfam" id="PF05139">
    <property type="entry name" value="Erythro_esteras"/>
    <property type="match status" value="1"/>
</dbReference>
<dbReference type="InterPro" id="IPR007815">
    <property type="entry name" value="Emycin_Estase"/>
</dbReference>
<dbReference type="Gene3D" id="3.30.1870.10">
    <property type="entry name" value="EreA-like, domain 2"/>
    <property type="match status" value="1"/>
</dbReference>
<protein>
    <submittedName>
        <fullName evidence="1">Erythromycin esterase family protein</fullName>
    </submittedName>
</protein>
<dbReference type="Gene3D" id="3.40.1660.10">
    <property type="entry name" value="EreA-like (biosynthetic domain)"/>
    <property type="match status" value="1"/>
</dbReference>
<dbReference type="EMBL" id="CP107020">
    <property type="protein sequence ID" value="UYG15448.1"/>
    <property type="molecule type" value="Genomic_DNA"/>
</dbReference>
<evidence type="ECO:0000313" key="1">
    <source>
        <dbReference type="EMBL" id="UYG15448.1"/>
    </source>
</evidence>
<dbReference type="InterPro" id="IPR052036">
    <property type="entry name" value="Hydrolase/PRTase-associated"/>
</dbReference>
<dbReference type="PANTHER" id="PTHR31299">
    <property type="entry name" value="ESTERASE, PUTATIVE (AFU_ORTHOLOGUE AFUA_1G05850)-RELATED"/>
    <property type="match status" value="1"/>
</dbReference>
<evidence type="ECO:0000313" key="2">
    <source>
        <dbReference type="Proteomes" id="UP001164305"/>
    </source>
</evidence>
<dbReference type="SUPFAM" id="SSF159501">
    <property type="entry name" value="EreA/ChaN-like"/>
    <property type="match status" value="1"/>
</dbReference>
<sequence>MTVAGRLADLVAAPGVLGLGEPTHGTAEAFAWKWEVILDLARRGVLTSLAWELEHSIGQEVDRVLREGGDVTVPWATSGRLWDTATIVSGLRALQRHNLSVPPDRRVCFVGVDIRRPHLAASALADRGIDPPVVRALAAQQELSEHDKHEAIALGARLGEGDDPVAAALGRQLARYVDAYELEPDLARLHRRDVHMASTLLEHLPADGLTVLWAHNEHIATNPDFFGGPSLGQVLSDRLGARYAGVGILCGPGRCRAVDPSSGPEYTDVELPPLGARCTEHALARAGSPLVLTDRFAHPGPRRFVGWRVDTAHRADETCWTIERPAADFAALAYLPRSSADVARPRAAR</sequence>
<reference evidence="1" key="1">
    <citation type="submission" date="2022-10" db="EMBL/GenBank/DDBJ databases">
        <title>Whole-Genome Sequencing of Brachybacterium huguangmaarense BRM-3, Isolated from Betula schmidtii.</title>
        <authorList>
            <person name="Haam D."/>
        </authorList>
    </citation>
    <scope>NUCLEOTIDE SEQUENCE</scope>
    <source>
        <strain evidence="1">BRM-3</strain>
    </source>
</reference>
<name>A0ABY6FYE8_9MICO</name>
<accession>A0ABY6FYE8</accession>
<keyword evidence="2" id="KW-1185">Reference proteome</keyword>
<dbReference type="RefSeq" id="WP_263592662.1">
    <property type="nucleotide sequence ID" value="NZ_CP107020.1"/>
</dbReference>
<dbReference type="Proteomes" id="UP001164305">
    <property type="component" value="Chromosome"/>
</dbReference>
<organism evidence="1 2">
    <name type="scientific">Brachybacterium huguangmaarense</name>
    <dbReference type="NCBI Taxonomy" id="1652028"/>
    <lineage>
        <taxon>Bacteria</taxon>
        <taxon>Bacillati</taxon>
        <taxon>Actinomycetota</taxon>
        <taxon>Actinomycetes</taxon>
        <taxon>Micrococcales</taxon>
        <taxon>Dermabacteraceae</taxon>
        <taxon>Brachybacterium</taxon>
    </lineage>
</organism>